<dbReference type="CDD" id="cd02855">
    <property type="entry name" value="E_set_GBE_prok_N"/>
    <property type="match status" value="1"/>
</dbReference>
<dbReference type="PIRSF" id="PIRSF000463">
    <property type="entry name" value="GlgB"/>
    <property type="match status" value="1"/>
</dbReference>
<evidence type="ECO:0000256" key="1">
    <source>
        <dbReference type="ARBA" id="ARBA00000826"/>
    </source>
</evidence>
<dbReference type="InterPro" id="IPR006407">
    <property type="entry name" value="GlgB"/>
</dbReference>
<dbReference type="EMBL" id="JACSRA010000052">
    <property type="protein sequence ID" value="MBD7913454.1"/>
    <property type="molecule type" value="Genomic_DNA"/>
</dbReference>
<comment type="subunit">
    <text evidence="10">Monomer.</text>
</comment>
<evidence type="ECO:0000256" key="9">
    <source>
        <dbReference type="ARBA" id="ARBA00023277"/>
    </source>
</evidence>
<keyword evidence="6 10" id="KW-0328">Glycosyltransferase</keyword>
<dbReference type="Proteomes" id="UP000627781">
    <property type="component" value="Unassembled WGS sequence"/>
</dbReference>
<comment type="caution">
    <text evidence="13">The sequence shown here is derived from an EMBL/GenBank/DDBJ whole genome shotgun (WGS) entry which is preliminary data.</text>
</comment>
<dbReference type="Pfam" id="PF00128">
    <property type="entry name" value="Alpha-amylase"/>
    <property type="match status" value="2"/>
</dbReference>
<dbReference type="SUPFAM" id="SSF81296">
    <property type="entry name" value="E set domains"/>
    <property type="match status" value="1"/>
</dbReference>
<keyword evidence="7 10" id="KW-0808">Transferase</keyword>
<dbReference type="HAMAP" id="MF_00685">
    <property type="entry name" value="GlgB"/>
    <property type="match status" value="1"/>
</dbReference>
<evidence type="ECO:0000313" key="13">
    <source>
        <dbReference type="EMBL" id="MBD7913454.1"/>
    </source>
</evidence>
<sequence>MEERDVNINKKKSEKNFASNNESKEFEKDRAKEIETIKGKVIDEKKDEGMEKYGRKLCKNDLTEFNTYLFHEGKNYESYDILGSHITTEMRVKGVRFTTWAPNASKVYIVGDFNNFQVKDEFELKKVTEHGLWSGFFPEAKEGERYKYCIVNEKGERSEFKSDPYAVQSELRPNNASIIYQSEKFKWDDRKWVAKQKKINVYESPLNIYEIHLGSWRRKENGDFLSYEELSEILPSYVKEMGYTHVEIMPIVEHPLDASWGYQGTGYYSPTSRYGSLEGAKKLIESLHKADIGVILDWVPGHFCKDAHGLYRFDGTPTYEYKENWRAENSGWGTCNFDLGRSEVKSYLISNALYWFREFHVDGLRVDAVSSILYLDYGKSHGEWVPNKYGGNGNLEGMEFLKELNKAVFKEFPTALMIAEESTAWPNISKPVESDGLGFNFKWNMGWMNDVLEYIQLDPLYRKHHHKNITFSMMYNYSENFILPLSHDEVVHGKKSLVNKMWGDKWNKFAGVRVFCSYMMAHPGKKLTFMGSEFAQYIEWREYEELEWISMEDDDIYKKTHLFFKDLNKLYLNNKAFWQLDYDYNGFTWIEPRNSDQSILIFMRKSRDAEDTLIIINNFKQDVYYDYKVGVPFLGEYEEIMNTDDEKYGGSGQVMGEILKAVKEPFHNQPYSIKVKIPPMATLILKIKKIEKELADEGKELIKEVEVIKEKEI</sequence>
<dbReference type="Gene3D" id="3.20.20.80">
    <property type="entry name" value="Glycosidases"/>
    <property type="match status" value="1"/>
</dbReference>
<evidence type="ECO:0000256" key="10">
    <source>
        <dbReference type="HAMAP-Rule" id="MF_00685"/>
    </source>
</evidence>
<organism evidence="13 14">
    <name type="scientific">Clostridium cibarium</name>
    <dbReference type="NCBI Taxonomy" id="2762247"/>
    <lineage>
        <taxon>Bacteria</taxon>
        <taxon>Bacillati</taxon>
        <taxon>Bacillota</taxon>
        <taxon>Clostridia</taxon>
        <taxon>Eubacteriales</taxon>
        <taxon>Clostridiaceae</taxon>
        <taxon>Clostridium</taxon>
    </lineage>
</organism>
<evidence type="ECO:0000256" key="4">
    <source>
        <dbReference type="ARBA" id="ARBA00009000"/>
    </source>
</evidence>
<evidence type="ECO:0000256" key="11">
    <source>
        <dbReference type="SAM" id="MobiDB-lite"/>
    </source>
</evidence>
<evidence type="ECO:0000256" key="8">
    <source>
        <dbReference type="ARBA" id="ARBA00023056"/>
    </source>
</evidence>
<dbReference type="SMART" id="SM00642">
    <property type="entry name" value="Aamy"/>
    <property type="match status" value="1"/>
</dbReference>
<dbReference type="InterPro" id="IPR006047">
    <property type="entry name" value="GH13_cat_dom"/>
</dbReference>
<dbReference type="Gene3D" id="2.60.40.10">
    <property type="entry name" value="Immunoglobulins"/>
    <property type="match status" value="1"/>
</dbReference>
<dbReference type="GO" id="GO:0003844">
    <property type="term" value="F:1,4-alpha-glucan branching enzyme activity"/>
    <property type="evidence" value="ECO:0007669"/>
    <property type="project" value="UniProtKB-EC"/>
</dbReference>
<dbReference type="Gene3D" id="2.60.40.1180">
    <property type="entry name" value="Golgi alpha-mannosidase II"/>
    <property type="match status" value="1"/>
</dbReference>
<accession>A0ABR8PZ56</accession>
<dbReference type="Pfam" id="PF02922">
    <property type="entry name" value="CBM_48"/>
    <property type="match status" value="1"/>
</dbReference>
<dbReference type="NCBIfam" id="TIGR01515">
    <property type="entry name" value="branching_enzym"/>
    <property type="match status" value="1"/>
</dbReference>
<dbReference type="InterPro" id="IPR013780">
    <property type="entry name" value="Glyco_hydro_b"/>
</dbReference>
<comment type="function">
    <text evidence="2 10">Catalyzes the formation of the alpha-1,6-glucosidic linkages in glycogen by scission of a 1,4-alpha-linked oligosaccharide from growing alpha-1,4-glucan chains and the subsequent attachment of the oligosaccharide to the alpha-1,6 position.</text>
</comment>
<dbReference type="InterPro" id="IPR014756">
    <property type="entry name" value="Ig_E-set"/>
</dbReference>
<dbReference type="InterPro" id="IPR006048">
    <property type="entry name" value="A-amylase/branching_C"/>
</dbReference>
<dbReference type="Pfam" id="PF02806">
    <property type="entry name" value="Alpha-amylase_C"/>
    <property type="match status" value="1"/>
</dbReference>
<keyword evidence="8 10" id="KW-0320">Glycogen biosynthesis</keyword>
<dbReference type="NCBIfam" id="NF003811">
    <property type="entry name" value="PRK05402.1"/>
    <property type="match status" value="1"/>
</dbReference>
<dbReference type="InterPro" id="IPR013783">
    <property type="entry name" value="Ig-like_fold"/>
</dbReference>
<dbReference type="InterPro" id="IPR037439">
    <property type="entry name" value="Branching_enzy"/>
</dbReference>
<comment type="catalytic activity">
    <reaction evidence="1 10">
        <text>Transfers a segment of a (1-&gt;4)-alpha-D-glucan chain to a primary hydroxy group in a similar glucan chain.</text>
        <dbReference type="EC" id="2.4.1.18"/>
    </reaction>
</comment>
<dbReference type="CDD" id="cd11322">
    <property type="entry name" value="AmyAc_Glg_BE"/>
    <property type="match status" value="1"/>
</dbReference>
<dbReference type="EC" id="2.4.1.18" evidence="10"/>
<evidence type="ECO:0000256" key="7">
    <source>
        <dbReference type="ARBA" id="ARBA00022679"/>
    </source>
</evidence>
<evidence type="ECO:0000313" key="14">
    <source>
        <dbReference type="Proteomes" id="UP000627781"/>
    </source>
</evidence>
<evidence type="ECO:0000256" key="5">
    <source>
        <dbReference type="ARBA" id="ARBA00022600"/>
    </source>
</evidence>
<feature type="active site" description="Nucleophile" evidence="10">
    <location>
        <position position="367"/>
    </location>
</feature>
<feature type="active site" description="Proton donor" evidence="10">
    <location>
        <position position="420"/>
    </location>
</feature>
<protein>
    <recommendedName>
        <fullName evidence="10">1,4-alpha-glucan branching enzyme GlgB</fullName>
        <ecNumber evidence="10">2.4.1.18</ecNumber>
    </recommendedName>
    <alternativeName>
        <fullName evidence="10">1,4-alpha-D-glucan:1,4-alpha-D-glucan 6-glucosyl-transferase</fullName>
    </alternativeName>
    <alternativeName>
        <fullName evidence="10">Alpha-(1-&gt;4)-glucan branching enzyme</fullName>
    </alternativeName>
    <alternativeName>
        <fullName evidence="10">Glycogen branching enzyme</fullName>
        <shortName evidence="10">BE</shortName>
    </alternativeName>
</protein>
<dbReference type="InterPro" id="IPR017853">
    <property type="entry name" value="GH"/>
</dbReference>
<dbReference type="NCBIfam" id="NF008967">
    <property type="entry name" value="PRK12313.1"/>
    <property type="match status" value="1"/>
</dbReference>
<evidence type="ECO:0000256" key="2">
    <source>
        <dbReference type="ARBA" id="ARBA00002953"/>
    </source>
</evidence>
<gene>
    <name evidence="10 13" type="primary">glgB</name>
    <name evidence="13" type="ORF">H9661_19060</name>
</gene>
<keyword evidence="5 10" id="KW-0321">Glycogen metabolism</keyword>
<feature type="domain" description="Glycosyl hydrolase family 13 catalytic" evidence="12">
    <location>
        <begin position="210"/>
        <end position="565"/>
    </location>
</feature>
<dbReference type="PANTHER" id="PTHR43651">
    <property type="entry name" value="1,4-ALPHA-GLUCAN-BRANCHING ENZYME"/>
    <property type="match status" value="1"/>
</dbReference>
<proteinExistence type="inferred from homology"/>
<dbReference type="PANTHER" id="PTHR43651:SF3">
    <property type="entry name" value="1,4-ALPHA-GLUCAN-BRANCHING ENZYME"/>
    <property type="match status" value="1"/>
</dbReference>
<dbReference type="InterPro" id="IPR004193">
    <property type="entry name" value="Glyco_hydro_13_N"/>
</dbReference>
<evidence type="ECO:0000259" key="12">
    <source>
        <dbReference type="SMART" id="SM00642"/>
    </source>
</evidence>
<dbReference type="SUPFAM" id="SSF51445">
    <property type="entry name" value="(Trans)glycosidases"/>
    <property type="match status" value="1"/>
</dbReference>
<keyword evidence="14" id="KW-1185">Reference proteome</keyword>
<dbReference type="InterPro" id="IPR044143">
    <property type="entry name" value="GlgB_N_E_set_prok"/>
</dbReference>
<evidence type="ECO:0000256" key="6">
    <source>
        <dbReference type="ARBA" id="ARBA00022676"/>
    </source>
</evidence>
<name>A0ABR8PZ56_9CLOT</name>
<keyword evidence="9 10" id="KW-0119">Carbohydrate metabolism</keyword>
<dbReference type="SUPFAM" id="SSF51011">
    <property type="entry name" value="Glycosyl hydrolase domain"/>
    <property type="match status" value="1"/>
</dbReference>
<feature type="region of interest" description="Disordered" evidence="11">
    <location>
        <begin position="1"/>
        <end position="29"/>
    </location>
</feature>
<reference evidence="13 14" key="1">
    <citation type="submission" date="2020-08" db="EMBL/GenBank/DDBJ databases">
        <title>A Genomic Blueprint of the Chicken Gut Microbiome.</title>
        <authorList>
            <person name="Gilroy R."/>
            <person name="Ravi A."/>
            <person name="Getino M."/>
            <person name="Pursley I."/>
            <person name="Horton D.L."/>
            <person name="Alikhan N.-F."/>
            <person name="Baker D."/>
            <person name="Gharbi K."/>
            <person name="Hall N."/>
            <person name="Watson M."/>
            <person name="Adriaenssens E.M."/>
            <person name="Foster-Nyarko E."/>
            <person name="Jarju S."/>
            <person name="Secka A."/>
            <person name="Antonio M."/>
            <person name="Oren A."/>
            <person name="Chaudhuri R."/>
            <person name="La Ragione R.M."/>
            <person name="Hildebrand F."/>
            <person name="Pallen M.J."/>
        </authorList>
    </citation>
    <scope>NUCLEOTIDE SEQUENCE [LARGE SCALE GENOMIC DNA]</scope>
    <source>
        <strain evidence="13 14">Sa3CVN1</strain>
    </source>
</reference>
<comment type="similarity">
    <text evidence="4 10">Belongs to the glycosyl hydrolase 13 family. GlgB subfamily.</text>
</comment>
<comment type="pathway">
    <text evidence="3 10">Glycan biosynthesis; glycogen biosynthesis.</text>
</comment>
<evidence type="ECO:0000256" key="3">
    <source>
        <dbReference type="ARBA" id="ARBA00004964"/>
    </source>
</evidence>